<evidence type="ECO:0000256" key="8">
    <source>
        <dbReference type="ARBA" id="ARBA00032524"/>
    </source>
</evidence>
<dbReference type="HAMAP" id="MF_00059">
    <property type="entry name" value="RNApol_bact_RpoA"/>
    <property type="match status" value="1"/>
</dbReference>
<dbReference type="GO" id="GO:0006351">
    <property type="term" value="P:DNA-templated transcription"/>
    <property type="evidence" value="ECO:0007669"/>
    <property type="project" value="UniProtKB-UniRule"/>
</dbReference>
<dbReference type="Pfam" id="PF03118">
    <property type="entry name" value="RNA_pol_A_CTD"/>
    <property type="match status" value="1"/>
</dbReference>
<keyword evidence="5 11" id="KW-0808">Transferase</keyword>
<dbReference type="Gene3D" id="3.30.1360.10">
    <property type="entry name" value="RNA polymerase, RBP11-like subunit"/>
    <property type="match status" value="1"/>
</dbReference>
<reference evidence="13" key="2">
    <citation type="journal article" date="2021" name="Microbiome">
        <title>Successional dynamics and alternative stable states in a saline activated sludge microbial community over 9 years.</title>
        <authorList>
            <person name="Wang Y."/>
            <person name="Ye J."/>
            <person name="Ju F."/>
            <person name="Liu L."/>
            <person name="Boyd J.A."/>
            <person name="Deng Y."/>
            <person name="Parks D.H."/>
            <person name="Jiang X."/>
            <person name="Yin X."/>
            <person name="Woodcroft B.J."/>
            <person name="Tyson G.W."/>
            <person name="Hugenholtz P."/>
            <person name="Polz M.F."/>
            <person name="Zhang T."/>
        </authorList>
    </citation>
    <scope>NUCLEOTIDE SEQUENCE</scope>
    <source>
        <strain evidence="13">HKST-UBA17</strain>
    </source>
</reference>
<dbReference type="InterPro" id="IPR011263">
    <property type="entry name" value="DNA-dir_RNA_pol_RpoA/D/Rpb3"/>
</dbReference>
<dbReference type="NCBIfam" id="TIGR02027">
    <property type="entry name" value="rpoA"/>
    <property type="match status" value="1"/>
</dbReference>
<evidence type="ECO:0000256" key="10">
    <source>
        <dbReference type="ARBA" id="ARBA00048552"/>
    </source>
</evidence>
<dbReference type="Pfam" id="PF01000">
    <property type="entry name" value="RNA_pol_A_bac"/>
    <property type="match status" value="1"/>
</dbReference>
<keyword evidence="4 11" id="KW-0240">DNA-directed RNA polymerase</keyword>
<dbReference type="EC" id="2.7.7.6" evidence="2 11"/>
<dbReference type="Gene3D" id="2.170.120.12">
    <property type="entry name" value="DNA-directed RNA polymerase, insert domain"/>
    <property type="match status" value="1"/>
</dbReference>
<comment type="function">
    <text evidence="11">DNA-dependent RNA polymerase catalyzes the transcription of DNA into RNA using the four ribonucleoside triphosphates as substrates.</text>
</comment>
<dbReference type="SMART" id="SM00662">
    <property type="entry name" value="RPOLD"/>
    <property type="match status" value="1"/>
</dbReference>
<evidence type="ECO:0000256" key="7">
    <source>
        <dbReference type="ARBA" id="ARBA00023163"/>
    </source>
</evidence>
<evidence type="ECO:0000256" key="4">
    <source>
        <dbReference type="ARBA" id="ARBA00022478"/>
    </source>
</evidence>
<dbReference type="Gene3D" id="1.10.150.20">
    <property type="entry name" value="5' to 3' exonuclease, C-terminal subdomain"/>
    <property type="match status" value="1"/>
</dbReference>
<dbReference type="Pfam" id="PF01193">
    <property type="entry name" value="RNA_pol_L"/>
    <property type="match status" value="1"/>
</dbReference>
<evidence type="ECO:0000256" key="2">
    <source>
        <dbReference type="ARBA" id="ARBA00012418"/>
    </source>
</evidence>
<dbReference type="InterPro" id="IPR011773">
    <property type="entry name" value="DNA-dir_RpoA"/>
</dbReference>
<dbReference type="InterPro" id="IPR036603">
    <property type="entry name" value="RBP11-like"/>
</dbReference>
<name>A0A955I2N9_9BACT</name>
<evidence type="ECO:0000256" key="1">
    <source>
        <dbReference type="ARBA" id="ARBA00007123"/>
    </source>
</evidence>
<comment type="catalytic activity">
    <reaction evidence="10 11">
        <text>RNA(n) + a ribonucleoside 5'-triphosphate = RNA(n+1) + diphosphate</text>
        <dbReference type="Rhea" id="RHEA:21248"/>
        <dbReference type="Rhea" id="RHEA-COMP:14527"/>
        <dbReference type="Rhea" id="RHEA-COMP:17342"/>
        <dbReference type="ChEBI" id="CHEBI:33019"/>
        <dbReference type="ChEBI" id="CHEBI:61557"/>
        <dbReference type="ChEBI" id="CHEBI:140395"/>
        <dbReference type="EC" id="2.7.7.6"/>
    </reaction>
</comment>
<protein>
    <recommendedName>
        <fullName evidence="3 11">DNA-directed RNA polymerase subunit alpha</fullName>
        <shortName evidence="11">RNAP subunit alpha</shortName>
        <ecNumber evidence="2 11">2.7.7.6</ecNumber>
    </recommendedName>
    <alternativeName>
        <fullName evidence="9 11">RNA polymerase subunit alpha</fullName>
    </alternativeName>
    <alternativeName>
        <fullName evidence="8 11">Transcriptase subunit alpha</fullName>
    </alternativeName>
</protein>
<evidence type="ECO:0000256" key="6">
    <source>
        <dbReference type="ARBA" id="ARBA00022695"/>
    </source>
</evidence>
<dbReference type="GO" id="GO:0046983">
    <property type="term" value="F:protein dimerization activity"/>
    <property type="evidence" value="ECO:0007669"/>
    <property type="project" value="InterPro"/>
</dbReference>
<evidence type="ECO:0000313" key="13">
    <source>
        <dbReference type="EMBL" id="MCA9376692.1"/>
    </source>
</evidence>
<evidence type="ECO:0000256" key="5">
    <source>
        <dbReference type="ARBA" id="ARBA00022679"/>
    </source>
</evidence>
<comment type="subunit">
    <text evidence="11">Homodimer. The RNAP catalytic core consists of 2 alpha, 1 beta, 1 beta' and 1 omega subunit. When a sigma factor is associated with the core the holoenzyme is formed, which can initiate transcription.</text>
</comment>
<comment type="caution">
    <text evidence="13">The sequence shown here is derived from an EMBL/GenBank/DDBJ whole genome shotgun (WGS) entry which is preliminary data.</text>
</comment>
<proteinExistence type="inferred from homology"/>
<evidence type="ECO:0000259" key="12">
    <source>
        <dbReference type="SMART" id="SM00662"/>
    </source>
</evidence>
<comment type="domain">
    <text evidence="11">The N-terminal domain is essential for RNAP assembly and basal transcription, whereas the C-terminal domain is involved in interaction with transcriptional regulators and with upstream promoter elements.</text>
</comment>
<dbReference type="GO" id="GO:0000428">
    <property type="term" value="C:DNA-directed RNA polymerase complex"/>
    <property type="evidence" value="ECO:0007669"/>
    <property type="project" value="UniProtKB-KW"/>
</dbReference>
<feature type="region of interest" description="Alpha C-terminal domain (alpha-CTD)" evidence="11">
    <location>
        <begin position="258"/>
        <end position="323"/>
    </location>
</feature>
<evidence type="ECO:0000256" key="3">
    <source>
        <dbReference type="ARBA" id="ARBA00015972"/>
    </source>
</evidence>
<dbReference type="NCBIfam" id="NF003519">
    <property type="entry name" value="PRK05182.2-5"/>
    <property type="match status" value="1"/>
</dbReference>
<dbReference type="Proteomes" id="UP000741282">
    <property type="component" value="Unassembled WGS sequence"/>
</dbReference>
<feature type="region of interest" description="Alpha N-terminal domain (alpha-NTD)" evidence="11">
    <location>
        <begin position="1"/>
        <end position="233"/>
    </location>
</feature>
<dbReference type="SUPFAM" id="SSF56553">
    <property type="entry name" value="Insert subdomain of RNA polymerase alpha subunit"/>
    <property type="match status" value="1"/>
</dbReference>
<dbReference type="InterPro" id="IPR011262">
    <property type="entry name" value="DNA-dir_RNA_pol_insert"/>
</dbReference>
<evidence type="ECO:0000256" key="9">
    <source>
        <dbReference type="ARBA" id="ARBA00033070"/>
    </source>
</evidence>
<dbReference type="CDD" id="cd06928">
    <property type="entry name" value="RNAP_alpha_NTD"/>
    <property type="match status" value="1"/>
</dbReference>
<comment type="similarity">
    <text evidence="1 11">Belongs to the RNA polymerase alpha chain family.</text>
</comment>
<dbReference type="GO" id="GO:0005737">
    <property type="term" value="C:cytoplasm"/>
    <property type="evidence" value="ECO:0007669"/>
    <property type="project" value="UniProtKB-ARBA"/>
</dbReference>
<keyword evidence="6 11" id="KW-0548">Nucleotidyltransferase</keyword>
<dbReference type="EMBL" id="JAGQLN010000006">
    <property type="protein sequence ID" value="MCA9376692.1"/>
    <property type="molecule type" value="Genomic_DNA"/>
</dbReference>
<dbReference type="InterPro" id="IPR036643">
    <property type="entry name" value="RNApol_insert_sf"/>
</dbReference>
<reference evidence="13" key="1">
    <citation type="submission" date="2020-04" db="EMBL/GenBank/DDBJ databases">
        <authorList>
            <person name="Zhang T."/>
        </authorList>
    </citation>
    <scope>NUCLEOTIDE SEQUENCE</scope>
    <source>
        <strain evidence="13">HKST-UBA17</strain>
    </source>
</reference>
<dbReference type="SUPFAM" id="SSF55257">
    <property type="entry name" value="RBP11-like subunits of RNA polymerase"/>
    <property type="match status" value="1"/>
</dbReference>
<dbReference type="FunFam" id="2.170.120.12:FF:000001">
    <property type="entry name" value="DNA-directed RNA polymerase subunit alpha"/>
    <property type="match status" value="1"/>
</dbReference>
<dbReference type="InterPro" id="IPR011260">
    <property type="entry name" value="RNAP_asu_C"/>
</dbReference>
<organism evidence="13 14">
    <name type="scientific">Candidatus Dojkabacteria bacterium</name>
    <dbReference type="NCBI Taxonomy" id="2099670"/>
    <lineage>
        <taxon>Bacteria</taxon>
        <taxon>Candidatus Dojkabacteria</taxon>
    </lineage>
</organism>
<dbReference type="SUPFAM" id="SSF47789">
    <property type="entry name" value="C-terminal domain of RNA polymerase alpha subunit"/>
    <property type="match status" value="1"/>
</dbReference>
<dbReference type="GO" id="GO:0003899">
    <property type="term" value="F:DNA-directed RNA polymerase activity"/>
    <property type="evidence" value="ECO:0007669"/>
    <property type="project" value="UniProtKB-UniRule"/>
</dbReference>
<accession>A0A955I2N9</accession>
<dbReference type="GO" id="GO:0003677">
    <property type="term" value="F:DNA binding"/>
    <property type="evidence" value="ECO:0007669"/>
    <property type="project" value="UniProtKB-UniRule"/>
</dbReference>
<feature type="domain" description="DNA-directed RNA polymerase RpoA/D/Rpb3-type" evidence="12">
    <location>
        <begin position="18"/>
        <end position="224"/>
    </location>
</feature>
<evidence type="ECO:0000256" key="11">
    <source>
        <dbReference type="HAMAP-Rule" id="MF_00059"/>
    </source>
</evidence>
<dbReference type="AlphaFoldDB" id="A0A955I2N9"/>
<sequence>MIDFKDLKVKAIREEGVVGEYEITPLPRGYGHTLANSLRRILLSSLSGAAITAVKVHGVDHEYTTIEGMKEDVVEVLLNLKGLRFRLESDDPQVCMIDVTGQREVTGADVQISGPVEVTNPDMHIATLTSKTSALKLELTIEKGIGYRPADEDHRTEMGMIPVDADFSPVKKVSFEVINARKGQATDLDAVHITVTTDGSVTPQDALLSSAKILQDFAGKVMAALGVPVREVEELAEQAREVQEVVAEGSGDSVNEEVLSWRVEDLPISKRSKSGLLAGGFETIADVSNATTTDLLNLPGFGNKSLSEVLDLLGQYNIEIKSE</sequence>
<evidence type="ECO:0000313" key="14">
    <source>
        <dbReference type="Proteomes" id="UP000741282"/>
    </source>
</evidence>
<keyword evidence="7 11" id="KW-0804">Transcription</keyword>
<gene>
    <name evidence="11" type="primary">rpoA</name>
    <name evidence="13" type="ORF">KC685_02100</name>
</gene>